<keyword evidence="3" id="KW-1185">Reference proteome</keyword>
<proteinExistence type="predicted"/>
<accession>A0ABU2LHJ9</accession>
<feature type="compositionally biased region" description="Polar residues" evidence="1">
    <location>
        <begin position="40"/>
        <end position="49"/>
    </location>
</feature>
<reference evidence="3" key="1">
    <citation type="submission" date="2023-07" db="EMBL/GenBank/DDBJ databases">
        <title>30 novel species of actinomycetes from the DSMZ collection.</title>
        <authorList>
            <person name="Nouioui I."/>
        </authorList>
    </citation>
    <scope>NUCLEOTIDE SEQUENCE [LARGE SCALE GENOMIC DNA]</scope>
    <source>
        <strain evidence="3">DSM 44918</strain>
    </source>
</reference>
<dbReference type="EMBL" id="JAVREM010000001">
    <property type="protein sequence ID" value="MDT0316955.1"/>
    <property type="molecule type" value="Genomic_DNA"/>
</dbReference>
<evidence type="ECO:0000313" key="2">
    <source>
        <dbReference type="EMBL" id="MDT0316955.1"/>
    </source>
</evidence>
<organism evidence="2 3">
    <name type="scientific">Streptomyces millisiae</name>
    <dbReference type="NCBI Taxonomy" id="3075542"/>
    <lineage>
        <taxon>Bacteria</taxon>
        <taxon>Bacillati</taxon>
        <taxon>Actinomycetota</taxon>
        <taxon>Actinomycetes</taxon>
        <taxon>Kitasatosporales</taxon>
        <taxon>Streptomycetaceae</taxon>
        <taxon>Streptomyces</taxon>
    </lineage>
</organism>
<feature type="region of interest" description="Disordered" evidence="1">
    <location>
        <begin position="28"/>
        <end position="49"/>
    </location>
</feature>
<gene>
    <name evidence="2" type="ORF">RNC47_01235</name>
</gene>
<evidence type="ECO:0000256" key="1">
    <source>
        <dbReference type="SAM" id="MobiDB-lite"/>
    </source>
</evidence>
<dbReference type="RefSeq" id="WP_311594682.1">
    <property type="nucleotide sequence ID" value="NZ_JAVREM010000001.1"/>
</dbReference>
<comment type="caution">
    <text evidence="2">The sequence shown here is derived from an EMBL/GenBank/DDBJ whole genome shotgun (WGS) entry which is preliminary data.</text>
</comment>
<name>A0ABU2LHJ9_9ACTN</name>
<dbReference type="Proteomes" id="UP001183420">
    <property type="component" value="Unassembled WGS sequence"/>
</dbReference>
<protein>
    <recommendedName>
        <fullName evidence="4">Up-regulated in Daf-2 domain-containing protein</fullName>
    </recommendedName>
</protein>
<evidence type="ECO:0008006" key="4">
    <source>
        <dbReference type="Google" id="ProtNLM"/>
    </source>
</evidence>
<feature type="compositionally biased region" description="Basic and acidic residues" evidence="1">
    <location>
        <begin position="29"/>
        <end position="39"/>
    </location>
</feature>
<evidence type="ECO:0000313" key="3">
    <source>
        <dbReference type="Proteomes" id="UP001183420"/>
    </source>
</evidence>
<sequence length="133" mass="14983">MAGPHTGKAWIVNKWGEDLASVYLRHRRGNDPQREEHKSWTSVKSGQSTEGTAMQFTYETGFGSPFDYWWLKFVVATNNQVWVTSKTNFSCYVSSDDDGNVKITLDGAEKEMTVSFSDSSGCRQSLILDDPED</sequence>
<dbReference type="Gene3D" id="2.60.40.3820">
    <property type="match status" value="1"/>
</dbReference>